<dbReference type="Pfam" id="PF02668">
    <property type="entry name" value="TauD"/>
    <property type="match status" value="1"/>
</dbReference>
<sequence length="311" mass="34326">MSETVPTLKEASIPSFEAPVASPFSWLRDMAAPLRDQMLVQGAVLLHGLPLDGPDGLAEARDALGFASHTPTEEFNNRRDFGNGILSPINWPGDRIICPFQEGSFSRTFPSAVLTACINPPDGDGQSLLSDTRRITHHLPEQLADRVRKDGWTLARAFHDRFGITWAEAFSVTDRAALDEIFEGAAIASEWLPNGSLYTVRHRPGVIRHPRTGEECWFNQIAFLNAGSLDPVEREIMVDTFGKYLPMNTFFGDGSPLSDKDLTDVQQAYDSVQIGVRWRRGDLLVTDNIIMAQGRSPFEGSPEFLIALGDG</sequence>
<evidence type="ECO:0000256" key="2">
    <source>
        <dbReference type="ARBA" id="ARBA00023002"/>
    </source>
</evidence>
<reference evidence="6" key="2">
    <citation type="submission" date="2020-09" db="EMBL/GenBank/DDBJ databases">
        <authorList>
            <person name="Sun Q."/>
            <person name="Zhou Y."/>
        </authorList>
    </citation>
    <scope>NUCLEOTIDE SEQUENCE</scope>
    <source>
        <strain evidence="6">CGMCC 4.7110</strain>
    </source>
</reference>
<comment type="caution">
    <text evidence="6">The sequence shown here is derived from an EMBL/GenBank/DDBJ whole genome shotgun (WGS) entry which is preliminary data.</text>
</comment>
<dbReference type="InterPro" id="IPR003819">
    <property type="entry name" value="TauD/TfdA-like"/>
</dbReference>
<evidence type="ECO:0000259" key="5">
    <source>
        <dbReference type="Pfam" id="PF02668"/>
    </source>
</evidence>
<dbReference type="EMBL" id="BMML01000040">
    <property type="protein sequence ID" value="GGN43681.1"/>
    <property type="molecule type" value="Genomic_DNA"/>
</dbReference>
<dbReference type="GO" id="GO:0017000">
    <property type="term" value="P:antibiotic biosynthetic process"/>
    <property type="evidence" value="ECO:0007669"/>
    <property type="project" value="UniProtKB-KW"/>
</dbReference>
<dbReference type="RefSeq" id="WP_189269121.1">
    <property type="nucleotide sequence ID" value="NZ_BMML01000040.1"/>
</dbReference>
<evidence type="ECO:0000256" key="1">
    <source>
        <dbReference type="ARBA" id="ARBA00001954"/>
    </source>
</evidence>
<dbReference type="PANTHER" id="PTHR10696:SF56">
    <property type="entry name" value="TAUD_TFDA-LIKE DOMAIN-CONTAINING PROTEIN"/>
    <property type="match status" value="1"/>
</dbReference>
<organism evidence="6 7">
    <name type="scientific">Streptomyces fuscichromogenes</name>
    <dbReference type="NCBI Taxonomy" id="1324013"/>
    <lineage>
        <taxon>Bacteria</taxon>
        <taxon>Bacillati</taxon>
        <taxon>Actinomycetota</taxon>
        <taxon>Actinomycetes</taxon>
        <taxon>Kitasatosporales</taxon>
        <taxon>Streptomycetaceae</taxon>
        <taxon>Streptomyces</taxon>
    </lineage>
</organism>
<dbReference type="AlphaFoldDB" id="A0A918CX56"/>
<reference evidence="6" key="1">
    <citation type="journal article" date="2014" name="Int. J. Syst. Evol. Microbiol.">
        <title>Complete genome sequence of Corynebacterium casei LMG S-19264T (=DSM 44701T), isolated from a smear-ripened cheese.</title>
        <authorList>
            <consortium name="US DOE Joint Genome Institute (JGI-PGF)"/>
            <person name="Walter F."/>
            <person name="Albersmeier A."/>
            <person name="Kalinowski J."/>
            <person name="Ruckert C."/>
        </authorList>
    </citation>
    <scope>NUCLEOTIDE SEQUENCE</scope>
    <source>
        <strain evidence="6">CGMCC 4.7110</strain>
    </source>
</reference>
<comment type="cofactor">
    <cofactor evidence="1">
        <name>Fe(2+)</name>
        <dbReference type="ChEBI" id="CHEBI:29033"/>
    </cofactor>
</comment>
<accession>A0A918CX56</accession>
<keyword evidence="2" id="KW-0560">Oxidoreductase</keyword>
<dbReference type="Gene3D" id="3.60.130.10">
    <property type="entry name" value="Clavaminate synthase-like"/>
    <property type="match status" value="1"/>
</dbReference>
<keyword evidence="7" id="KW-1185">Reference proteome</keyword>
<proteinExistence type="predicted"/>
<evidence type="ECO:0000313" key="7">
    <source>
        <dbReference type="Proteomes" id="UP000653411"/>
    </source>
</evidence>
<dbReference type="SUPFAM" id="SSF51197">
    <property type="entry name" value="Clavaminate synthase-like"/>
    <property type="match status" value="1"/>
</dbReference>
<keyword evidence="4" id="KW-0045">Antibiotic biosynthesis</keyword>
<evidence type="ECO:0000256" key="3">
    <source>
        <dbReference type="ARBA" id="ARBA00023004"/>
    </source>
</evidence>
<feature type="domain" description="TauD/TfdA-like" evidence="5">
    <location>
        <begin position="19"/>
        <end position="302"/>
    </location>
</feature>
<protein>
    <recommendedName>
        <fullName evidence="5">TauD/TfdA-like domain-containing protein</fullName>
    </recommendedName>
</protein>
<dbReference type="Proteomes" id="UP000653411">
    <property type="component" value="Unassembled WGS sequence"/>
</dbReference>
<evidence type="ECO:0000313" key="6">
    <source>
        <dbReference type="EMBL" id="GGN43681.1"/>
    </source>
</evidence>
<dbReference type="PANTHER" id="PTHR10696">
    <property type="entry name" value="GAMMA-BUTYROBETAINE HYDROXYLASE-RELATED"/>
    <property type="match status" value="1"/>
</dbReference>
<dbReference type="InterPro" id="IPR050411">
    <property type="entry name" value="AlphaKG_dependent_hydroxylases"/>
</dbReference>
<evidence type="ECO:0000256" key="4">
    <source>
        <dbReference type="ARBA" id="ARBA00023194"/>
    </source>
</evidence>
<keyword evidence="3" id="KW-0408">Iron</keyword>
<name>A0A918CX56_9ACTN</name>
<dbReference type="GO" id="GO:0016491">
    <property type="term" value="F:oxidoreductase activity"/>
    <property type="evidence" value="ECO:0007669"/>
    <property type="project" value="UniProtKB-KW"/>
</dbReference>
<dbReference type="InterPro" id="IPR042098">
    <property type="entry name" value="TauD-like_sf"/>
</dbReference>
<gene>
    <name evidence="6" type="ORF">GCM10011578_094020</name>
</gene>